<dbReference type="WBParaSite" id="GPLIN_001318200">
    <property type="protein sequence ID" value="GPLIN_001318200"/>
    <property type="gene ID" value="GPLIN_001318200"/>
</dbReference>
<evidence type="ECO:0000313" key="2">
    <source>
        <dbReference type="WBParaSite" id="GPLIN_001318200"/>
    </source>
</evidence>
<reference evidence="2" key="2">
    <citation type="submission" date="2016-06" db="UniProtKB">
        <authorList>
            <consortium name="WormBaseParasite"/>
        </authorList>
    </citation>
    <scope>IDENTIFICATION</scope>
</reference>
<organism evidence="1 2">
    <name type="scientific">Globodera pallida</name>
    <name type="common">Potato cyst nematode worm</name>
    <name type="synonym">Heterodera pallida</name>
    <dbReference type="NCBI Taxonomy" id="36090"/>
    <lineage>
        <taxon>Eukaryota</taxon>
        <taxon>Metazoa</taxon>
        <taxon>Ecdysozoa</taxon>
        <taxon>Nematoda</taxon>
        <taxon>Chromadorea</taxon>
        <taxon>Rhabditida</taxon>
        <taxon>Tylenchina</taxon>
        <taxon>Tylenchomorpha</taxon>
        <taxon>Tylenchoidea</taxon>
        <taxon>Heteroderidae</taxon>
        <taxon>Heteroderinae</taxon>
        <taxon>Globodera</taxon>
    </lineage>
</organism>
<dbReference type="AlphaFoldDB" id="A0A183CJX6"/>
<sequence length="266" mass="31373">MHKFAYLMCKNGVLSEENFEWREFIRTQMAREASDNFYERELILLPEEDEFRWSESDCIRGGRTRILKMLYDPDISFEQNEEKLADLWDAMQPDLSTIDYGDSELLISHYEEALLNTDDMIRIEGKMKADICVFLNWINSQFLSKNLFSLQMVDDFYDQIFDEQSAEVEQNEHDLVDLIFEIKTQLEKILAGHSMKSSELGLLKAWPKWHAKHWDDYGPWMRQLHGHMFVQLLKVDENFAQKLKNGVDGRLTKPKSGFFGPKPIPT</sequence>
<dbReference type="Proteomes" id="UP000050741">
    <property type="component" value="Unassembled WGS sequence"/>
</dbReference>
<evidence type="ECO:0000313" key="1">
    <source>
        <dbReference type="Proteomes" id="UP000050741"/>
    </source>
</evidence>
<name>A0A183CJX6_GLOPA</name>
<reference evidence="1" key="1">
    <citation type="submission" date="2014-05" db="EMBL/GenBank/DDBJ databases">
        <title>The genome and life-stage specific transcriptomes of Globodera pallida elucidate key aspects of plant parasitism by a cyst nematode.</title>
        <authorList>
            <person name="Cotton J.A."/>
            <person name="Lilley C.J."/>
            <person name="Jones L.M."/>
            <person name="Kikuchi T."/>
            <person name="Reid A.J."/>
            <person name="Thorpe P."/>
            <person name="Tsai I.J."/>
            <person name="Beasley H."/>
            <person name="Blok V."/>
            <person name="Cock P.J.A."/>
            <person name="Van den Akker S.E."/>
            <person name="Holroyd N."/>
            <person name="Hunt M."/>
            <person name="Mantelin S."/>
            <person name="Naghra H."/>
            <person name="Pain A."/>
            <person name="Palomares-Rius J.E."/>
            <person name="Zarowiecki M."/>
            <person name="Berriman M."/>
            <person name="Jones J.T."/>
            <person name="Urwin P.E."/>
        </authorList>
    </citation>
    <scope>NUCLEOTIDE SEQUENCE [LARGE SCALE GENOMIC DNA]</scope>
    <source>
        <strain evidence="1">Lindley</strain>
    </source>
</reference>
<keyword evidence="1" id="KW-1185">Reference proteome</keyword>
<protein>
    <submittedName>
        <fullName evidence="2">Tryptophan 2,3-dioxygenase</fullName>
    </submittedName>
</protein>
<proteinExistence type="predicted"/>
<accession>A0A183CJX6</accession>